<dbReference type="RefSeq" id="WP_380253070.1">
    <property type="nucleotide sequence ID" value="NZ_JBHUII010000008.1"/>
</dbReference>
<keyword evidence="2" id="KW-1185">Reference proteome</keyword>
<reference evidence="2" key="1">
    <citation type="journal article" date="2019" name="Int. J. Syst. Evol. Microbiol.">
        <title>The Global Catalogue of Microorganisms (GCM) 10K type strain sequencing project: providing services to taxonomists for standard genome sequencing and annotation.</title>
        <authorList>
            <consortium name="The Broad Institute Genomics Platform"/>
            <consortium name="The Broad Institute Genome Sequencing Center for Infectious Disease"/>
            <person name="Wu L."/>
            <person name="Ma J."/>
        </authorList>
    </citation>
    <scope>NUCLEOTIDE SEQUENCE [LARGE SCALE GENOMIC DNA]</scope>
    <source>
        <strain evidence="2">CGMCC 4.7192</strain>
    </source>
</reference>
<proteinExistence type="predicted"/>
<dbReference type="Proteomes" id="UP001597294">
    <property type="component" value="Unassembled WGS sequence"/>
</dbReference>
<dbReference type="EMBL" id="JBHUII010000008">
    <property type="protein sequence ID" value="MFD2206939.1"/>
    <property type="molecule type" value="Genomic_DNA"/>
</dbReference>
<dbReference type="InterPro" id="IPR009297">
    <property type="entry name" value="DUF952"/>
</dbReference>
<gene>
    <name evidence="1" type="ORF">ACFSKO_15020</name>
</gene>
<accession>A0ABW5BPX8</accession>
<evidence type="ECO:0000313" key="1">
    <source>
        <dbReference type="EMBL" id="MFD2206939.1"/>
    </source>
</evidence>
<organism evidence="1 2">
    <name type="scientific">Kiloniella antarctica</name>
    <dbReference type="NCBI Taxonomy" id="1550907"/>
    <lineage>
        <taxon>Bacteria</taxon>
        <taxon>Pseudomonadati</taxon>
        <taxon>Pseudomonadota</taxon>
        <taxon>Alphaproteobacteria</taxon>
        <taxon>Rhodospirillales</taxon>
        <taxon>Kiloniellaceae</taxon>
        <taxon>Kiloniella</taxon>
    </lineage>
</organism>
<dbReference type="PANTHER" id="PTHR34129:SF1">
    <property type="entry name" value="DUF952 DOMAIN-CONTAINING PROTEIN"/>
    <property type="match status" value="1"/>
</dbReference>
<name>A0ABW5BPX8_9PROT</name>
<sequence>MENRFIYHVCKSEEFDQALKVGSYEGSSQDKSDGFIHFSSKLQVRASTAKHRAGQDCLTLLEVDTNLLGDELIWEPSRGDQLFPHLYGVLPISSITRTASLRLRQDGSHNFPDWLRAD</sequence>
<dbReference type="SUPFAM" id="SSF56399">
    <property type="entry name" value="ADP-ribosylation"/>
    <property type="match status" value="1"/>
</dbReference>
<protein>
    <submittedName>
        <fullName evidence="1">DUF952 domain-containing protein</fullName>
    </submittedName>
</protein>
<evidence type="ECO:0000313" key="2">
    <source>
        <dbReference type="Proteomes" id="UP001597294"/>
    </source>
</evidence>
<comment type="caution">
    <text evidence="1">The sequence shown here is derived from an EMBL/GenBank/DDBJ whole genome shotgun (WGS) entry which is preliminary data.</text>
</comment>
<dbReference type="Pfam" id="PF06108">
    <property type="entry name" value="DUF952"/>
    <property type="match status" value="1"/>
</dbReference>
<dbReference type="Gene3D" id="3.20.170.20">
    <property type="entry name" value="Protein of unknown function DUF952"/>
    <property type="match status" value="1"/>
</dbReference>
<dbReference type="PANTHER" id="PTHR34129">
    <property type="entry name" value="BLR1139 PROTEIN"/>
    <property type="match status" value="1"/>
</dbReference>